<name>A0A9P6Y3T7_RHIOR</name>
<dbReference type="Gene3D" id="3.40.50.300">
    <property type="entry name" value="P-loop containing nucleotide triphosphate hydrolases"/>
    <property type="match status" value="1"/>
</dbReference>
<evidence type="ECO:0008006" key="4">
    <source>
        <dbReference type="Google" id="ProtNLM"/>
    </source>
</evidence>
<sequence length="104" mass="11544">MSLNPEVSERKPILVVKSFVLSLAFKSEAPKPKAGSTKPAFEPADQEDTVDGKERLNVVFVGYIDAGKTVETSRTSFETNKRHYVILDPPDHKDFVAGMIQCTF</sequence>
<evidence type="ECO:0000313" key="2">
    <source>
        <dbReference type="EMBL" id="KAG1538057.1"/>
    </source>
</evidence>
<evidence type="ECO:0000256" key="1">
    <source>
        <dbReference type="SAM" id="MobiDB-lite"/>
    </source>
</evidence>
<accession>A0A9P6Y3T7</accession>
<organism evidence="2 3">
    <name type="scientific">Rhizopus oryzae</name>
    <name type="common">Mucormycosis agent</name>
    <name type="synonym">Rhizopus arrhizus var. delemar</name>
    <dbReference type="NCBI Taxonomy" id="64495"/>
    <lineage>
        <taxon>Eukaryota</taxon>
        <taxon>Fungi</taxon>
        <taxon>Fungi incertae sedis</taxon>
        <taxon>Mucoromycota</taxon>
        <taxon>Mucoromycotina</taxon>
        <taxon>Mucoromycetes</taxon>
        <taxon>Mucorales</taxon>
        <taxon>Mucorineae</taxon>
        <taxon>Rhizopodaceae</taxon>
        <taxon>Rhizopus</taxon>
    </lineage>
</organism>
<dbReference type="OrthoDB" id="342024at2759"/>
<protein>
    <recommendedName>
        <fullName evidence="4">Tr-type G domain-containing protein</fullName>
    </recommendedName>
</protein>
<evidence type="ECO:0000313" key="3">
    <source>
        <dbReference type="Proteomes" id="UP000717996"/>
    </source>
</evidence>
<proteinExistence type="predicted"/>
<dbReference type="EMBL" id="JAANIT010001962">
    <property type="protein sequence ID" value="KAG1538057.1"/>
    <property type="molecule type" value="Genomic_DNA"/>
</dbReference>
<dbReference type="Proteomes" id="UP000717996">
    <property type="component" value="Unassembled WGS sequence"/>
</dbReference>
<reference evidence="2" key="1">
    <citation type="journal article" date="2020" name="Microb. Genom.">
        <title>Genetic diversity of clinical and environmental Mucorales isolates obtained from an investigation of mucormycosis cases among solid organ transplant recipients.</title>
        <authorList>
            <person name="Nguyen M.H."/>
            <person name="Kaul D."/>
            <person name="Muto C."/>
            <person name="Cheng S.J."/>
            <person name="Richter R.A."/>
            <person name="Bruno V.M."/>
            <person name="Liu G."/>
            <person name="Beyhan S."/>
            <person name="Sundermann A.J."/>
            <person name="Mounaud S."/>
            <person name="Pasculle A.W."/>
            <person name="Nierman W.C."/>
            <person name="Driscoll E."/>
            <person name="Cumbie R."/>
            <person name="Clancy C.J."/>
            <person name="Dupont C.L."/>
        </authorList>
    </citation>
    <scope>NUCLEOTIDE SEQUENCE</scope>
    <source>
        <strain evidence="2">GL16</strain>
    </source>
</reference>
<gene>
    <name evidence="2" type="ORF">G6F51_010003</name>
</gene>
<comment type="caution">
    <text evidence="2">The sequence shown here is derived from an EMBL/GenBank/DDBJ whole genome shotgun (WGS) entry which is preliminary data.</text>
</comment>
<dbReference type="SUPFAM" id="SSF52540">
    <property type="entry name" value="P-loop containing nucleoside triphosphate hydrolases"/>
    <property type="match status" value="1"/>
</dbReference>
<dbReference type="InterPro" id="IPR027417">
    <property type="entry name" value="P-loop_NTPase"/>
</dbReference>
<feature type="region of interest" description="Disordered" evidence="1">
    <location>
        <begin position="29"/>
        <end position="49"/>
    </location>
</feature>
<dbReference type="AlphaFoldDB" id="A0A9P6Y3T7"/>